<gene>
    <name evidence="1" type="ORF">MOP44_17880</name>
</gene>
<proteinExistence type="predicted"/>
<dbReference type="Proteomes" id="UP001059380">
    <property type="component" value="Chromosome"/>
</dbReference>
<name>A0A9J7BIV5_9BACT</name>
<evidence type="ECO:0000313" key="1">
    <source>
        <dbReference type="EMBL" id="UWZ82435.1"/>
    </source>
</evidence>
<dbReference type="KEGG" id="orp:MOP44_17880"/>
<dbReference type="RefSeq" id="WP_260791619.1">
    <property type="nucleotide sequence ID" value="NZ_CP093313.1"/>
</dbReference>
<organism evidence="1 2">
    <name type="scientific">Occallatibacter riparius</name>
    <dbReference type="NCBI Taxonomy" id="1002689"/>
    <lineage>
        <taxon>Bacteria</taxon>
        <taxon>Pseudomonadati</taxon>
        <taxon>Acidobacteriota</taxon>
        <taxon>Terriglobia</taxon>
        <taxon>Terriglobales</taxon>
        <taxon>Acidobacteriaceae</taxon>
        <taxon>Occallatibacter</taxon>
    </lineage>
</organism>
<sequence length="104" mass="11856">MKKIALAVAVFVFILLLTKIANQVPPAPPPGTTFWLKAQHVIQCSDTEITMVDPKQKSTHLYKDNSWPDCSTYDGNSVLDFYLARGDKTHYLSSEQTAWWRKQL</sequence>
<keyword evidence="2" id="KW-1185">Reference proteome</keyword>
<accession>A0A9J7BIV5</accession>
<protein>
    <submittedName>
        <fullName evidence="1">Uncharacterized protein</fullName>
    </submittedName>
</protein>
<dbReference type="EMBL" id="CP093313">
    <property type="protein sequence ID" value="UWZ82435.1"/>
    <property type="molecule type" value="Genomic_DNA"/>
</dbReference>
<dbReference type="AlphaFoldDB" id="A0A9J7BIV5"/>
<reference evidence="1" key="1">
    <citation type="submission" date="2021-04" db="EMBL/GenBank/DDBJ databases">
        <title>Phylogenetic analysis of Acidobacteriaceae.</title>
        <authorList>
            <person name="Qiu L."/>
            <person name="Zhang Q."/>
        </authorList>
    </citation>
    <scope>NUCLEOTIDE SEQUENCE</scope>
    <source>
        <strain evidence="1">DSM 25168</strain>
    </source>
</reference>
<evidence type="ECO:0000313" key="2">
    <source>
        <dbReference type="Proteomes" id="UP001059380"/>
    </source>
</evidence>